<dbReference type="GO" id="GO:0046872">
    <property type="term" value="F:metal ion binding"/>
    <property type="evidence" value="ECO:0007669"/>
    <property type="project" value="UniProtKB-KW"/>
</dbReference>
<organism evidence="10 12">
    <name type="scientific">Rotaria sordida</name>
    <dbReference type="NCBI Taxonomy" id="392033"/>
    <lineage>
        <taxon>Eukaryota</taxon>
        <taxon>Metazoa</taxon>
        <taxon>Spiralia</taxon>
        <taxon>Gnathifera</taxon>
        <taxon>Rotifera</taxon>
        <taxon>Eurotatoria</taxon>
        <taxon>Bdelloidea</taxon>
        <taxon>Philodinida</taxon>
        <taxon>Philodinidae</taxon>
        <taxon>Rotaria</taxon>
    </lineage>
</organism>
<sequence length="397" mass="45409">MNILHSCIYQQLVSLPTDIASSVSKHGPEEHHKLIVDSTFIAIPEPHYSNQRKAYYHAKNSTNYAIKVQIACDFNHHIVHVSECYHGSVHDITVLRQSGLLEYAEESVQIIADKGYIGEQYVITPKKKQCGHELTDDEKNFNRDINSARAAIENINQRLKTYAILGSVYRGAVDDLDKMTKIIQVVAALCNLNMTKHPIPRLLFMDPPPILSSAFPLPPMNYIELFSDDNIRQNNKILQPPPPIEGPYELFGLYVNGIDHSEPIIRSLAAQQIQRVYTRPDDYKGELKKLCFAILTNYLDLLQIVSRSTVTPSPESGHITLREQKIHEIELLFINIHHLINELRPHQARETLRVILEEQKQQREKTSEKLYSFLNRIVDVLNSAVYSLNDHVPKVTN</sequence>
<dbReference type="InterPro" id="IPR027806">
    <property type="entry name" value="HARBI1_dom"/>
</dbReference>
<dbReference type="GO" id="GO:0003712">
    <property type="term" value="F:transcription coregulator activity"/>
    <property type="evidence" value="ECO:0007669"/>
    <property type="project" value="InterPro"/>
</dbReference>
<evidence type="ECO:0000256" key="7">
    <source>
        <dbReference type="ARBA" id="ARBA00023242"/>
    </source>
</evidence>
<evidence type="ECO:0000313" key="10">
    <source>
        <dbReference type="EMBL" id="CAF1426576.1"/>
    </source>
</evidence>
<evidence type="ECO:0000256" key="3">
    <source>
        <dbReference type="ARBA" id="ARBA00009994"/>
    </source>
</evidence>
<dbReference type="GO" id="GO:0016592">
    <property type="term" value="C:mediator complex"/>
    <property type="evidence" value="ECO:0007669"/>
    <property type="project" value="InterPro"/>
</dbReference>
<dbReference type="EMBL" id="CAJNOL010007808">
    <property type="protein sequence ID" value="CAF1631419.1"/>
    <property type="molecule type" value="Genomic_DNA"/>
</dbReference>
<evidence type="ECO:0000256" key="6">
    <source>
        <dbReference type="ARBA" id="ARBA00023163"/>
    </source>
</evidence>
<dbReference type="PANTHER" id="PTHR21428">
    <property type="entry name" value="MEDIATOR OF RNA POLYMERASE II TRANSCRIPTION SUBUNIT 7"/>
    <property type="match status" value="1"/>
</dbReference>
<accession>A0A815MVI8</accession>
<dbReference type="Pfam" id="PF13359">
    <property type="entry name" value="DDE_Tnp_4"/>
    <property type="match status" value="1"/>
</dbReference>
<dbReference type="GO" id="GO:0070847">
    <property type="term" value="C:core mediator complex"/>
    <property type="evidence" value="ECO:0007669"/>
    <property type="project" value="TreeGrafter"/>
</dbReference>
<gene>
    <name evidence="11" type="ORF">JXQ802_LOCUS51849</name>
    <name evidence="10" type="ORF">PYM288_LOCUS35586</name>
</gene>
<proteinExistence type="inferred from homology"/>
<dbReference type="EMBL" id="CAJNOH010006247">
    <property type="protein sequence ID" value="CAF1426576.1"/>
    <property type="molecule type" value="Genomic_DNA"/>
</dbReference>
<feature type="domain" description="DDE Tnp4" evidence="9">
    <location>
        <begin position="36"/>
        <end position="191"/>
    </location>
</feature>
<dbReference type="AlphaFoldDB" id="A0A815MVI8"/>
<keyword evidence="4" id="KW-0479">Metal-binding</keyword>
<comment type="cofactor">
    <cofactor evidence="1">
        <name>a divalent metal cation</name>
        <dbReference type="ChEBI" id="CHEBI:60240"/>
    </cofactor>
</comment>
<dbReference type="PANTHER" id="PTHR21428:SF11">
    <property type="entry name" value="MEDIATOR OF RNA POLYMERASE II TRANSCRIPTION SUBUNIT 7"/>
    <property type="match status" value="1"/>
</dbReference>
<dbReference type="Pfam" id="PF05983">
    <property type="entry name" value="Med7"/>
    <property type="match status" value="1"/>
</dbReference>
<keyword evidence="6 8" id="KW-0804">Transcription</keyword>
<evidence type="ECO:0000313" key="11">
    <source>
        <dbReference type="EMBL" id="CAF1631419.1"/>
    </source>
</evidence>
<evidence type="ECO:0000313" key="13">
    <source>
        <dbReference type="Proteomes" id="UP000663870"/>
    </source>
</evidence>
<keyword evidence="5 8" id="KW-0805">Transcription regulation</keyword>
<keyword evidence="13" id="KW-1185">Reference proteome</keyword>
<evidence type="ECO:0000256" key="4">
    <source>
        <dbReference type="ARBA" id="ARBA00022723"/>
    </source>
</evidence>
<keyword evidence="8" id="KW-0010">Activator</keyword>
<comment type="caution">
    <text evidence="10">The sequence shown here is derived from an EMBL/GenBank/DDBJ whole genome shotgun (WGS) entry which is preliminary data.</text>
</comment>
<protein>
    <recommendedName>
        <fullName evidence="8">Mediator of RNA polymerase II transcription subunit 7</fullName>
    </recommendedName>
</protein>
<evidence type="ECO:0000256" key="1">
    <source>
        <dbReference type="ARBA" id="ARBA00001968"/>
    </source>
</evidence>
<evidence type="ECO:0000256" key="5">
    <source>
        <dbReference type="ARBA" id="ARBA00023015"/>
    </source>
</evidence>
<evidence type="ECO:0000259" key="9">
    <source>
        <dbReference type="Pfam" id="PF13359"/>
    </source>
</evidence>
<dbReference type="SUPFAM" id="SSF140718">
    <property type="entry name" value="Mediator hinge subcomplex-like"/>
    <property type="match status" value="1"/>
</dbReference>
<reference evidence="10" key="1">
    <citation type="submission" date="2021-02" db="EMBL/GenBank/DDBJ databases">
        <authorList>
            <person name="Nowell W R."/>
        </authorList>
    </citation>
    <scope>NUCLEOTIDE SEQUENCE</scope>
</reference>
<dbReference type="Gene3D" id="6.10.140.200">
    <property type="match status" value="1"/>
</dbReference>
<name>A0A815MVI8_9BILA</name>
<dbReference type="InterPro" id="IPR037212">
    <property type="entry name" value="Med7/Med21-like"/>
</dbReference>
<comment type="subcellular location">
    <subcellularLocation>
        <location evidence="2 8">Nucleus</location>
    </subcellularLocation>
</comment>
<keyword evidence="7 8" id="KW-0539">Nucleus</keyword>
<dbReference type="InterPro" id="IPR044888">
    <property type="entry name" value="Mediatior_Med7_sf"/>
</dbReference>
<evidence type="ECO:0000256" key="2">
    <source>
        <dbReference type="ARBA" id="ARBA00004123"/>
    </source>
</evidence>
<comment type="subunit">
    <text evidence="8">Component of the Mediator complex.</text>
</comment>
<evidence type="ECO:0000313" key="12">
    <source>
        <dbReference type="Proteomes" id="UP000663854"/>
    </source>
</evidence>
<comment type="similarity">
    <text evidence="3 8">Belongs to the Mediator complex subunit 7 family.</text>
</comment>
<evidence type="ECO:0000256" key="8">
    <source>
        <dbReference type="RuleBase" id="RU364060"/>
    </source>
</evidence>
<comment type="function">
    <text evidence="8">Component of the Mediator complex, a coactivator involved in the regulated transcription of nearly all RNA polymerase II-dependent genes. Mediator functions as a bridge to convey information from gene-specific regulatory proteins to the basal RNA polymerase II transcription machinery.</text>
</comment>
<dbReference type="Proteomes" id="UP000663870">
    <property type="component" value="Unassembled WGS sequence"/>
</dbReference>
<dbReference type="InterPro" id="IPR009244">
    <property type="entry name" value="Mediatior_Med7"/>
</dbReference>
<dbReference type="GO" id="GO:0006357">
    <property type="term" value="P:regulation of transcription by RNA polymerase II"/>
    <property type="evidence" value="ECO:0007669"/>
    <property type="project" value="InterPro"/>
</dbReference>
<dbReference type="Proteomes" id="UP000663854">
    <property type="component" value="Unassembled WGS sequence"/>
</dbReference>